<evidence type="ECO:0000313" key="4">
    <source>
        <dbReference type="Proteomes" id="UP000004198"/>
    </source>
</evidence>
<dbReference type="OrthoDB" id="9811076at2"/>
<reference evidence="3 4" key="1">
    <citation type="submission" date="2009-06" db="EMBL/GenBank/DDBJ databases">
        <title>The draft genome of Clostridium carboxidivorans P7.</title>
        <authorList>
            <consortium name="US DOE Joint Genome Institute (JGI-PGF)"/>
            <person name="Lucas S."/>
            <person name="Copeland A."/>
            <person name="Lapidus A."/>
            <person name="Glavina del Rio T."/>
            <person name="Tice H."/>
            <person name="Bruce D."/>
            <person name="Goodwin L."/>
            <person name="Pitluck S."/>
            <person name="Larimer F."/>
            <person name="Land M.L."/>
            <person name="Hauser L."/>
            <person name="Hemme C.L."/>
        </authorList>
    </citation>
    <scope>NUCLEOTIDE SEQUENCE [LARGE SCALE GENOMIC DNA]</scope>
    <source>
        <strain evidence="3 4">P7</strain>
    </source>
</reference>
<organism evidence="3 4">
    <name type="scientific">Clostridium carboxidivorans P7</name>
    <dbReference type="NCBI Taxonomy" id="536227"/>
    <lineage>
        <taxon>Bacteria</taxon>
        <taxon>Bacillati</taxon>
        <taxon>Bacillota</taxon>
        <taxon>Clostridia</taxon>
        <taxon>Eubacteriales</taxon>
        <taxon>Clostridiaceae</taxon>
        <taxon>Clostridium</taxon>
    </lineage>
</organism>
<dbReference type="PATRIC" id="fig|536227.13.peg.3218"/>
<dbReference type="InterPro" id="IPR008988">
    <property type="entry name" value="Transcriptional_repressor_C"/>
</dbReference>
<evidence type="ECO:0000256" key="1">
    <source>
        <dbReference type="ARBA" id="ARBA00023004"/>
    </source>
</evidence>
<dbReference type="PANTHER" id="PTHR42954:SF2">
    <property type="entry name" value="FE(2+) TRANSPORT PROTEIN A"/>
    <property type="match status" value="1"/>
</dbReference>
<feature type="domain" description="Ferrous iron transporter FeoA-like" evidence="2">
    <location>
        <begin position="5"/>
        <end position="77"/>
    </location>
</feature>
<dbReference type="RefSeq" id="WP_007062178.1">
    <property type="nucleotide sequence ID" value="NZ_ACVI01000059.1"/>
</dbReference>
<keyword evidence="1" id="KW-0408">Iron</keyword>
<dbReference type="SUPFAM" id="SSF50037">
    <property type="entry name" value="C-terminal domain of transcriptional repressors"/>
    <property type="match status" value="1"/>
</dbReference>
<accession>C6PWX6</accession>
<sequence>MANLISLNEAKVKSKVKVVEISQNSRMRKRIMDMGIVKGTNIVIEGKAPMGDPIEILVRGYNLTLRNDEAKDIKVELI</sequence>
<dbReference type="PANTHER" id="PTHR42954">
    <property type="entry name" value="FE(2+) TRANSPORT PROTEIN A"/>
    <property type="match status" value="1"/>
</dbReference>
<dbReference type="STRING" id="536227.Ccar_15350"/>
<comment type="caution">
    <text evidence="3">The sequence shown here is derived from an EMBL/GenBank/DDBJ whole genome shotgun (WGS) entry which is preliminary data.</text>
</comment>
<dbReference type="Proteomes" id="UP000004198">
    <property type="component" value="Unassembled WGS sequence"/>
</dbReference>
<dbReference type="InterPro" id="IPR007167">
    <property type="entry name" value="Fe-transptr_FeoA-like"/>
</dbReference>
<dbReference type="Gene3D" id="2.30.30.90">
    <property type="match status" value="1"/>
</dbReference>
<dbReference type="SMART" id="SM00899">
    <property type="entry name" value="FeoA"/>
    <property type="match status" value="1"/>
</dbReference>
<dbReference type="InterPro" id="IPR052713">
    <property type="entry name" value="FeoA"/>
</dbReference>
<proteinExistence type="predicted"/>
<dbReference type="EMBL" id="ACVI01000059">
    <property type="protein sequence ID" value="EET86282.1"/>
    <property type="molecule type" value="Genomic_DNA"/>
</dbReference>
<dbReference type="GO" id="GO:0046914">
    <property type="term" value="F:transition metal ion binding"/>
    <property type="evidence" value="ECO:0007669"/>
    <property type="project" value="InterPro"/>
</dbReference>
<name>C6PWX6_9CLOT</name>
<protein>
    <submittedName>
        <fullName evidence="3">FeoA family protein</fullName>
    </submittedName>
</protein>
<dbReference type="KEGG" id="cck:Ccar_15350"/>
<evidence type="ECO:0000259" key="2">
    <source>
        <dbReference type="SMART" id="SM00899"/>
    </source>
</evidence>
<dbReference type="eggNOG" id="COG1918">
    <property type="taxonomic scope" value="Bacteria"/>
</dbReference>
<dbReference type="AlphaFoldDB" id="C6PWX6"/>
<keyword evidence="4" id="KW-1185">Reference proteome</keyword>
<evidence type="ECO:0000313" key="3">
    <source>
        <dbReference type="EMBL" id="EET86282.1"/>
    </source>
</evidence>
<gene>
    <name evidence="3" type="ORF">CcarbDRAFT_3293</name>
</gene>
<dbReference type="Pfam" id="PF04023">
    <property type="entry name" value="FeoA"/>
    <property type="match status" value="1"/>
</dbReference>
<dbReference type="InterPro" id="IPR038157">
    <property type="entry name" value="FeoA_core_dom"/>
</dbReference>